<protein>
    <submittedName>
        <fullName evidence="2">Receptor-type protein kinase, putative</fullName>
    </submittedName>
</protein>
<sequence>KKKVAAAIPRRIPPPTGKRRKLTPHFIDISWCTHITDAGLSHLTALSAHVQTLSVCSLSKLTDSGLLHIASLHNLQVLDLACCSAITNECFQQFRNLPRLHSVSLRGCGQMRDGGVKLLCENAPNLTQLDLCGCTQITDDALVFVGALFNLANLVLWGWTKITDPGLSNLASLDDLRVLVLNDCLRITTEGIVTHLGALKSLRQLYVEQCPQVSESIVQRLPGMEISQLNDGRERERERSLLFSLRFYQLLRSAIVIVNRCT</sequence>
<dbReference type="AlphaFoldDB" id="A0A0S4JQT8"/>
<dbReference type="Gene3D" id="3.80.10.10">
    <property type="entry name" value="Ribonuclease Inhibitor"/>
    <property type="match status" value="3"/>
</dbReference>
<reference evidence="3" key="1">
    <citation type="submission" date="2015-09" db="EMBL/GenBank/DDBJ databases">
        <authorList>
            <consortium name="Pathogen Informatics"/>
        </authorList>
    </citation>
    <scope>NUCLEOTIDE SEQUENCE [LARGE SCALE GENOMIC DNA]</scope>
    <source>
        <strain evidence="3">Lake Konstanz</strain>
    </source>
</reference>
<feature type="domain" description="F-box/LRR-repeat protein 15-like leucin rich repeat" evidence="1">
    <location>
        <begin position="125"/>
        <end position="220"/>
    </location>
</feature>
<evidence type="ECO:0000313" key="2">
    <source>
        <dbReference type="EMBL" id="CUG91415.1"/>
    </source>
</evidence>
<dbReference type="Pfam" id="PF13516">
    <property type="entry name" value="LRR_6"/>
    <property type="match status" value="1"/>
</dbReference>
<organism evidence="2 3">
    <name type="scientific">Bodo saltans</name>
    <name type="common">Flagellated protozoan</name>
    <dbReference type="NCBI Taxonomy" id="75058"/>
    <lineage>
        <taxon>Eukaryota</taxon>
        <taxon>Discoba</taxon>
        <taxon>Euglenozoa</taxon>
        <taxon>Kinetoplastea</taxon>
        <taxon>Metakinetoplastina</taxon>
        <taxon>Eubodonida</taxon>
        <taxon>Bodonidae</taxon>
        <taxon>Bodo</taxon>
    </lineage>
</organism>
<dbReference type="GO" id="GO:0016301">
    <property type="term" value="F:kinase activity"/>
    <property type="evidence" value="ECO:0007669"/>
    <property type="project" value="UniProtKB-KW"/>
</dbReference>
<accession>A0A0S4JQT8</accession>
<dbReference type="InterPro" id="IPR001611">
    <property type="entry name" value="Leu-rich_rpt"/>
</dbReference>
<keyword evidence="3" id="KW-1185">Reference proteome</keyword>
<dbReference type="GO" id="GO:0031146">
    <property type="term" value="P:SCF-dependent proteasomal ubiquitin-dependent protein catabolic process"/>
    <property type="evidence" value="ECO:0007669"/>
    <property type="project" value="TreeGrafter"/>
</dbReference>
<dbReference type="InterPro" id="IPR057207">
    <property type="entry name" value="FBXL15_LRR"/>
</dbReference>
<dbReference type="EMBL" id="CYKH01001920">
    <property type="protein sequence ID" value="CUG91415.1"/>
    <property type="molecule type" value="Genomic_DNA"/>
</dbReference>
<evidence type="ECO:0000313" key="3">
    <source>
        <dbReference type="Proteomes" id="UP000051952"/>
    </source>
</evidence>
<keyword evidence="2" id="KW-0675">Receptor</keyword>
<proteinExistence type="predicted"/>
<feature type="non-terminal residue" evidence="2">
    <location>
        <position position="1"/>
    </location>
</feature>
<dbReference type="PANTHER" id="PTHR13318">
    <property type="entry name" value="PARTNER OF PAIRED, ISOFORM B-RELATED"/>
    <property type="match status" value="1"/>
</dbReference>
<name>A0A0S4JQT8_BODSA</name>
<dbReference type="GO" id="GO:0019005">
    <property type="term" value="C:SCF ubiquitin ligase complex"/>
    <property type="evidence" value="ECO:0007669"/>
    <property type="project" value="TreeGrafter"/>
</dbReference>
<dbReference type="InterPro" id="IPR032675">
    <property type="entry name" value="LRR_dom_sf"/>
</dbReference>
<keyword evidence="2" id="KW-0808">Transferase</keyword>
<gene>
    <name evidence="2" type="ORF">BSAL_31950</name>
</gene>
<dbReference type="Proteomes" id="UP000051952">
    <property type="component" value="Unassembled WGS sequence"/>
</dbReference>
<dbReference type="Pfam" id="PF25372">
    <property type="entry name" value="DUF7885"/>
    <property type="match status" value="1"/>
</dbReference>
<keyword evidence="2" id="KW-0418">Kinase</keyword>
<dbReference type="VEuPathDB" id="TriTrypDB:BSAL_31950"/>
<dbReference type="OrthoDB" id="245104at2759"/>
<evidence type="ECO:0000259" key="1">
    <source>
        <dbReference type="Pfam" id="PF25372"/>
    </source>
</evidence>
<dbReference type="InterPro" id="IPR006553">
    <property type="entry name" value="Leu-rich_rpt_Cys-con_subtyp"/>
</dbReference>
<dbReference type="SUPFAM" id="SSF52047">
    <property type="entry name" value="RNI-like"/>
    <property type="match status" value="1"/>
</dbReference>
<dbReference type="SMART" id="SM00367">
    <property type="entry name" value="LRR_CC"/>
    <property type="match status" value="5"/>
</dbReference>